<dbReference type="AlphaFoldDB" id="A0A397JAC8"/>
<name>A0A397JAC8_9GLOM</name>
<gene>
    <name evidence="1" type="ORF">Glove_81g74</name>
</gene>
<proteinExistence type="predicted"/>
<evidence type="ECO:0008006" key="3">
    <source>
        <dbReference type="Google" id="ProtNLM"/>
    </source>
</evidence>
<reference evidence="1 2" key="1">
    <citation type="submission" date="2018-08" db="EMBL/GenBank/DDBJ databases">
        <title>Genome and evolution of the arbuscular mycorrhizal fungus Diversispora epigaea (formerly Glomus versiforme) and its bacterial endosymbionts.</title>
        <authorList>
            <person name="Sun X."/>
            <person name="Fei Z."/>
            <person name="Harrison M."/>
        </authorList>
    </citation>
    <scope>NUCLEOTIDE SEQUENCE [LARGE SCALE GENOMIC DNA]</scope>
    <source>
        <strain evidence="1 2">IT104</strain>
    </source>
</reference>
<protein>
    <recommendedName>
        <fullName evidence="3">Protein kinase domain-containing protein</fullName>
    </recommendedName>
</protein>
<sequence>MHLINGQVKIDKFIQQIQLNANMHQKIIEWIPFDRLENVTYLVKEHISIYGITKISKNEYMIVMDYAKYGSLRKLSIYLCKPVTENDPEKIYSVIPEKIYELEIQLDKYCSAPHNNIEWKKKVETANESNKNFIQYDSNKMHPEAIYTSRLIPA</sequence>
<evidence type="ECO:0000313" key="1">
    <source>
        <dbReference type="EMBL" id="RHZ84457.1"/>
    </source>
</evidence>
<accession>A0A397JAC8</accession>
<evidence type="ECO:0000313" key="2">
    <source>
        <dbReference type="Proteomes" id="UP000266861"/>
    </source>
</evidence>
<comment type="caution">
    <text evidence="1">The sequence shown here is derived from an EMBL/GenBank/DDBJ whole genome shotgun (WGS) entry which is preliminary data.</text>
</comment>
<organism evidence="1 2">
    <name type="scientific">Diversispora epigaea</name>
    <dbReference type="NCBI Taxonomy" id="1348612"/>
    <lineage>
        <taxon>Eukaryota</taxon>
        <taxon>Fungi</taxon>
        <taxon>Fungi incertae sedis</taxon>
        <taxon>Mucoromycota</taxon>
        <taxon>Glomeromycotina</taxon>
        <taxon>Glomeromycetes</taxon>
        <taxon>Diversisporales</taxon>
        <taxon>Diversisporaceae</taxon>
        <taxon>Diversispora</taxon>
    </lineage>
</organism>
<dbReference type="Proteomes" id="UP000266861">
    <property type="component" value="Unassembled WGS sequence"/>
</dbReference>
<dbReference type="EMBL" id="PQFF01000077">
    <property type="protein sequence ID" value="RHZ84457.1"/>
    <property type="molecule type" value="Genomic_DNA"/>
</dbReference>
<keyword evidence="2" id="KW-1185">Reference proteome</keyword>